<keyword evidence="5" id="KW-1185">Reference proteome</keyword>
<feature type="chain" id="PRO_5037409094" evidence="1">
    <location>
        <begin position="28"/>
        <end position="530"/>
    </location>
</feature>
<reference evidence="5" key="1">
    <citation type="submission" date="2020-09" db="EMBL/GenBank/DDBJ databases">
        <title>Sphingomonas sp., a new species isolated from pork steak.</title>
        <authorList>
            <person name="Heidler von Heilborn D."/>
        </authorList>
    </citation>
    <scope>NUCLEOTIDE SEQUENCE [LARGE SCALE GENOMIC DNA]</scope>
</reference>
<dbReference type="Pfam" id="PF00144">
    <property type="entry name" value="Beta-lactamase"/>
    <property type="match status" value="1"/>
</dbReference>
<dbReference type="InterPro" id="IPR050491">
    <property type="entry name" value="AmpC-like"/>
</dbReference>
<dbReference type="KEGG" id="sari:H5J25_10170"/>
<dbReference type="EMBL" id="CP061035">
    <property type="protein sequence ID" value="QQV75959.1"/>
    <property type="molecule type" value="Genomic_DNA"/>
</dbReference>
<name>A0A974NS86_9SPHN</name>
<proteinExistence type="predicted"/>
<dbReference type="Gene3D" id="2.40.128.600">
    <property type="match status" value="1"/>
</dbReference>
<dbReference type="Gene3D" id="3.40.710.10">
    <property type="entry name" value="DD-peptidase/beta-lactamase superfamily"/>
    <property type="match status" value="1"/>
</dbReference>
<dbReference type="Proteomes" id="UP000595894">
    <property type="component" value="Chromosome"/>
</dbReference>
<accession>A0A974NS86</accession>
<evidence type="ECO:0000313" key="5">
    <source>
        <dbReference type="Proteomes" id="UP000595894"/>
    </source>
</evidence>
<dbReference type="GO" id="GO:0016787">
    <property type="term" value="F:hydrolase activity"/>
    <property type="evidence" value="ECO:0007669"/>
    <property type="project" value="UniProtKB-KW"/>
</dbReference>
<feature type="domain" description="Beta-lactamase-related" evidence="2">
    <location>
        <begin position="33"/>
        <end position="374"/>
    </location>
</feature>
<dbReference type="InterPro" id="IPR001466">
    <property type="entry name" value="Beta-lactam-related"/>
</dbReference>
<dbReference type="PANTHER" id="PTHR46825">
    <property type="entry name" value="D-ALANYL-D-ALANINE-CARBOXYPEPTIDASE/ENDOPEPTIDASE AMPH"/>
    <property type="match status" value="1"/>
</dbReference>
<protein>
    <submittedName>
        <fullName evidence="4">Serine hydrolase</fullName>
    </submittedName>
</protein>
<dbReference type="InterPro" id="IPR012338">
    <property type="entry name" value="Beta-lactam/transpept-like"/>
</dbReference>
<dbReference type="SUPFAM" id="SSF56601">
    <property type="entry name" value="beta-lactamase/transpeptidase-like"/>
    <property type="match status" value="1"/>
</dbReference>
<keyword evidence="4" id="KW-0378">Hydrolase</keyword>
<dbReference type="RefSeq" id="WP_202090665.1">
    <property type="nucleotide sequence ID" value="NZ_CP061035.1"/>
</dbReference>
<evidence type="ECO:0000256" key="1">
    <source>
        <dbReference type="SAM" id="SignalP"/>
    </source>
</evidence>
<dbReference type="PANTHER" id="PTHR46825:SF15">
    <property type="entry name" value="BETA-LACTAMASE-RELATED DOMAIN-CONTAINING PROTEIN"/>
    <property type="match status" value="1"/>
</dbReference>
<evidence type="ECO:0000259" key="3">
    <source>
        <dbReference type="Pfam" id="PF11954"/>
    </source>
</evidence>
<feature type="domain" description="Peptidase S12 Pab87-related C-terminal" evidence="3">
    <location>
        <begin position="422"/>
        <end position="524"/>
    </location>
</feature>
<dbReference type="InterPro" id="IPR021860">
    <property type="entry name" value="Peptidase_S12_Pab87-rel_C"/>
</dbReference>
<dbReference type="Pfam" id="PF11954">
    <property type="entry name" value="DUF3471"/>
    <property type="match status" value="1"/>
</dbReference>
<dbReference type="AlphaFoldDB" id="A0A974NS86"/>
<gene>
    <name evidence="4" type="ORF">H5J25_10170</name>
</gene>
<feature type="signal peptide" evidence="1">
    <location>
        <begin position="1"/>
        <end position="27"/>
    </location>
</feature>
<sequence length="530" mass="57921">MPISLHRRIGGTGLAISLALAPGLALADPPAGFDARVEALRKAIGVPGMAIAIVENGRTTLAKGYGVRRIDRNDPVTPDTIFPNGSTGKAFTTAALAVLVDQGKIGWDDKVIDRLPGFQMYDPYVTREMTIRDLLVHRSGLGLGAGDLLFVPSSNLTRREAVRRLRFIKPATSFRSGYAYDNILYMVAGQLIEEVSGQSWETFVEQNVLRAGGMKTATSDEKRFSTRDRAFPHARINGAFRGLGDQELLDERKELGRIAAPAGGLAVSARDMARWITIQLAHGKLPGGGQLFSERQSAEMWKPAVLTPGGQLPPPLDAASPMFSAYALGWSVSDYKGAKIVSHDGAVFGFQATVVMIPEKNIGFSMLINSEDGELVRGLMYQLLDHYLDKPTQDWATDWRAYKRARQQRAAATLSAAAAQPVAVGPSLPLAKYAGEYADPWYGPIAIRAEGNALRIDFKQSPGLTGTLDHWQYDSFRTRWDDKSFEPAYVTFALDPMGKIDRITMRPVSPVADFSWDFQDLLFTPVSAGK</sequence>
<keyword evidence="1" id="KW-0732">Signal</keyword>
<organism evidence="4 5">
    <name type="scientific">Sphingomonas aliaeris</name>
    <dbReference type="NCBI Taxonomy" id="2759526"/>
    <lineage>
        <taxon>Bacteria</taxon>
        <taxon>Pseudomonadati</taxon>
        <taxon>Pseudomonadota</taxon>
        <taxon>Alphaproteobacteria</taxon>
        <taxon>Sphingomonadales</taxon>
        <taxon>Sphingomonadaceae</taxon>
        <taxon>Sphingomonas</taxon>
    </lineage>
</organism>
<evidence type="ECO:0000259" key="2">
    <source>
        <dbReference type="Pfam" id="PF00144"/>
    </source>
</evidence>
<evidence type="ECO:0000313" key="4">
    <source>
        <dbReference type="EMBL" id="QQV75959.1"/>
    </source>
</evidence>